<gene>
    <name evidence="1" type="ORF">EVJ48_04680</name>
</gene>
<organism evidence="1 2">
    <name type="scientific">Candidatus Acidulodesulfobacterium acidiphilum</name>
    <dbReference type="NCBI Taxonomy" id="2597224"/>
    <lineage>
        <taxon>Bacteria</taxon>
        <taxon>Deltaproteobacteria</taxon>
        <taxon>Candidatus Acidulodesulfobacterales</taxon>
        <taxon>Candidatus Acidulodesulfobacterium</taxon>
    </lineage>
</organism>
<reference evidence="1 2" key="1">
    <citation type="submission" date="2019-01" db="EMBL/GenBank/DDBJ databases">
        <title>Insights into ecological role of a new deltaproteobacterial order Candidatus Sinidesulfobacterales (Sva0485) by metagenomics and metatranscriptomics.</title>
        <authorList>
            <person name="Tan S."/>
            <person name="Liu J."/>
            <person name="Fang Y."/>
            <person name="Hedlund B."/>
            <person name="Lian Z.-H."/>
            <person name="Huang L.-Y."/>
            <person name="Li J.-T."/>
            <person name="Huang L.-N."/>
            <person name="Li W.-J."/>
            <person name="Jiang H.-C."/>
            <person name="Dong H.-L."/>
            <person name="Shu W.-S."/>
        </authorList>
    </citation>
    <scope>NUCLEOTIDE SEQUENCE [LARGE SCALE GENOMIC DNA]</scope>
    <source>
        <strain evidence="1">AP4</strain>
    </source>
</reference>
<accession>A0A520XE75</accession>
<dbReference type="EMBL" id="SHMQ01000010">
    <property type="protein sequence ID" value="RZV39491.1"/>
    <property type="molecule type" value="Genomic_DNA"/>
</dbReference>
<dbReference type="AlphaFoldDB" id="A0A520XE75"/>
<dbReference type="Proteomes" id="UP000322454">
    <property type="component" value="Unassembled WGS sequence"/>
</dbReference>
<evidence type="ECO:0000313" key="1">
    <source>
        <dbReference type="EMBL" id="RZV39491.1"/>
    </source>
</evidence>
<protein>
    <submittedName>
        <fullName evidence="1">Uncharacterized protein</fullName>
    </submittedName>
</protein>
<comment type="caution">
    <text evidence="1">The sequence shown here is derived from an EMBL/GenBank/DDBJ whole genome shotgun (WGS) entry which is preliminary data.</text>
</comment>
<proteinExistence type="predicted"/>
<sequence length="75" mass="8778">MKKYFLHYDKLMSKTGSGDNKTAVNANDYSKNINSQTLLKVNSNKNSKVKSKRLYIKERVNILRNSIIYKTEYNN</sequence>
<evidence type="ECO:0000313" key="2">
    <source>
        <dbReference type="Proteomes" id="UP000322454"/>
    </source>
</evidence>
<name>A0A520XE75_9DELT</name>